<reference evidence="1" key="1">
    <citation type="submission" date="2018-06" db="EMBL/GenBank/DDBJ databases">
        <authorList>
            <person name="Zhirakovskaya E."/>
        </authorList>
    </citation>
    <scope>NUCLEOTIDE SEQUENCE</scope>
</reference>
<sequence length="42" mass="4609">MNEDSLFLPGLSPVQRHDIHARFDGGALSSDGGALMLREIER</sequence>
<gene>
    <name evidence="1" type="ORF">MNBD_ALPHA09-1169</name>
</gene>
<feature type="non-terminal residue" evidence="1">
    <location>
        <position position="42"/>
    </location>
</feature>
<evidence type="ECO:0000313" key="1">
    <source>
        <dbReference type="EMBL" id="VAW12302.1"/>
    </source>
</evidence>
<accession>A0A3B0TCV9</accession>
<name>A0A3B0TCV9_9ZZZZ</name>
<evidence type="ECO:0008006" key="2">
    <source>
        <dbReference type="Google" id="ProtNLM"/>
    </source>
</evidence>
<proteinExistence type="predicted"/>
<protein>
    <recommendedName>
        <fullName evidence="2">Transposase DDE domain-containing protein</fullName>
    </recommendedName>
</protein>
<organism evidence="1">
    <name type="scientific">hydrothermal vent metagenome</name>
    <dbReference type="NCBI Taxonomy" id="652676"/>
    <lineage>
        <taxon>unclassified sequences</taxon>
        <taxon>metagenomes</taxon>
        <taxon>ecological metagenomes</taxon>
    </lineage>
</organism>
<dbReference type="AlphaFoldDB" id="A0A3B0TCV9"/>
<dbReference type="EMBL" id="UOEM01000041">
    <property type="protein sequence ID" value="VAW12302.1"/>
    <property type="molecule type" value="Genomic_DNA"/>
</dbReference>